<organism evidence="2 3">
    <name type="scientific">Halobellus clavatus</name>
    <dbReference type="NCBI Taxonomy" id="660517"/>
    <lineage>
        <taxon>Archaea</taxon>
        <taxon>Methanobacteriati</taxon>
        <taxon>Methanobacteriota</taxon>
        <taxon>Stenosarchaea group</taxon>
        <taxon>Halobacteria</taxon>
        <taxon>Halobacteriales</taxon>
        <taxon>Haloferacaceae</taxon>
        <taxon>Halobellus</taxon>
    </lineage>
</organism>
<evidence type="ECO:0008006" key="4">
    <source>
        <dbReference type="Google" id="ProtNLM"/>
    </source>
</evidence>
<protein>
    <recommendedName>
        <fullName evidence="4">DUF4260 domain-containing protein</fullName>
    </recommendedName>
</protein>
<name>A0A1H3HTT5_9EURY</name>
<sequence length="136" mass="14299">MNPQTILRIEGAAALGVALGGYYFLRGPLWLLLVLALAPDLSMLGYLRGPRLGSVTYNFAHTYTVPVVVGAVGYGVGAPTLTLVALVWIGHIGADRLVGYGLKSPTGFTQTHLSVEPQETAVPQGESPIADATKPR</sequence>
<keyword evidence="1" id="KW-0812">Transmembrane</keyword>
<feature type="transmembrane region" description="Helical" evidence="1">
    <location>
        <begin position="67"/>
        <end position="89"/>
    </location>
</feature>
<dbReference type="Proteomes" id="UP000199170">
    <property type="component" value="Unassembled WGS sequence"/>
</dbReference>
<reference evidence="3" key="1">
    <citation type="submission" date="2016-10" db="EMBL/GenBank/DDBJ databases">
        <authorList>
            <person name="Varghese N."/>
            <person name="Submissions S."/>
        </authorList>
    </citation>
    <scope>NUCLEOTIDE SEQUENCE [LARGE SCALE GENOMIC DNA]</scope>
    <source>
        <strain evidence="3">CGMCC 1.10118</strain>
    </source>
</reference>
<evidence type="ECO:0000313" key="3">
    <source>
        <dbReference type="Proteomes" id="UP000199170"/>
    </source>
</evidence>
<keyword evidence="1" id="KW-0472">Membrane</keyword>
<proteinExistence type="predicted"/>
<dbReference type="RefSeq" id="WP_089767559.1">
    <property type="nucleotide sequence ID" value="NZ_FNPB01000008.1"/>
</dbReference>
<evidence type="ECO:0000313" key="2">
    <source>
        <dbReference type="EMBL" id="SDY18931.1"/>
    </source>
</evidence>
<accession>A0A1H3HTT5</accession>
<dbReference type="OrthoDB" id="319781at2157"/>
<feature type="transmembrane region" description="Helical" evidence="1">
    <location>
        <begin position="6"/>
        <end position="25"/>
    </location>
</feature>
<keyword evidence="1" id="KW-1133">Transmembrane helix</keyword>
<dbReference type="AlphaFoldDB" id="A0A1H3HTT5"/>
<gene>
    <name evidence="2" type="ORF">SAMN04487946_10857</name>
</gene>
<dbReference type="InterPro" id="IPR025356">
    <property type="entry name" value="DUF4260"/>
</dbReference>
<keyword evidence="3" id="KW-1185">Reference proteome</keyword>
<dbReference type="EMBL" id="FNPB01000008">
    <property type="protein sequence ID" value="SDY18931.1"/>
    <property type="molecule type" value="Genomic_DNA"/>
</dbReference>
<evidence type="ECO:0000256" key="1">
    <source>
        <dbReference type="SAM" id="Phobius"/>
    </source>
</evidence>
<dbReference type="STRING" id="660517.SAMN04487946_10857"/>
<dbReference type="Pfam" id="PF14079">
    <property type="entry name" value="DUF4260"/>
    <property type="match status" value="1"/>
</dbReference>